<dbReference type="Proteomes" id="UP000072189">
    <property type="component" value="Unassembled WGS sequence"/>
</dbReference>
<dbReference type="Gene3D" id="3.40.190.10">
    <property type="entry name" value="Periplasmic binding protein-like II"/>
    <property type="match status" value="1"/>
</dbReference>
<dbReference type="RefSeq" id="WP_058614300.1">
    <property type="nucleotide sequence ID" value="NZ_LDRV01000063.1"/>
</dbReference>
<dbReference type="PATRIC" id="fig|2033.7.peg.2838"/>
<dbReference type="GO" id="GO:0042597">
    <property type="term" value="C:periplasmic space"/>
    <property type="evidence" value="ECO:0007669"/>
    <property type="project" value="UniProtKB-ARBA"/>
</dbReference>
<evidence type="ECO:0000256" key="3">
    <source>
        <dbReference type="ARBA" id="ARBA00022729"/>
    </source>
</evidence>
<dbReference type="CDD" id="cd08509">
    <property type="entry name" value="PBP2_TmCBP_oligosaccharides_like"/>
    <property type="match status" value="1"/>
</dbReference>
<dbReference type="GO" id="GO:0015833">
    <property type="term" value="P:peptide transport"/>
    <property type="evidence" value="ECO:0007669"/>
    <property type="project" value="TreeGrafter"/>
</dbReference>
<dbReference type="InterPro" id="IPR000914">
    <property type="entry name" value="SBP_5_dom"/>
</dbReference>
<evidence type="ECO:0000259" key="5">
    <source>
        <dbReference type="Pfam" id="PF00496"/>
    </source>
</evidence>
<dbReference type="EMBL" id="LDRV01000063">
    <property type="protein sequence ID" value="KTS11396.1"/>
    <property type="molecule type" value="Genomic_DNA"/>
</dbReference>
<dbReference type="InterPro" id="IPR030678">
    <property type="entry name" value="Peptide/Ni-bd"/>
</dbReference>
<protein>
    <submittedName>
        <fullName evidence="6">ABC transporter substrate-binding protein</fullName>
    </submittedName>
</protein>
<feature type="domain" description="Solute-binding protein family 5" evidence="5">
    <location>
        <begin position="86"/>
        <end position="449"/>
    </location>
</feature>
<dbReference type="Gene3D" id="3.10.105.10">
    <property type="entry name" value="Dipeptide-binding Protein, Domain 3"/>
    <property type="match status" value="1"/>
</dbReference>
<dbReference type="PANTHER" id="PTHR30290:SF9">
    <property type="entry name" value="OLIGOPEPTIDE-BINDING PROTEIN APPA"/>
    <property type="match status" value="1"/>
</dbReference>
<dbReference type="AlphaFoldDB" id="A0A147F715"/>
<proteinExistence type="inferred from homology"/>
<feature type="signal peptide" evidence="4">
    <location>
        <begin position="1"/>
        <end position="27"/>
    </location>
</feature>
<evidence type="ECO:0000313" key="6">
    <source>
        <dbReference type="EMBL" id="KTS11396.1"/>
    </source>
</evidence>
<reference evidence="6 7" key="1">
    <citation type="journal article" date="2016" name="Front. Microbiol.">
        <title>Genomic Resource of Rice Seed Associated Bacteria.</title>
        <authorList>
            <person name="Midha S."/>
            <person name="Bansal K."/>
            <person name="Sharma S."/>
            <person name="Kumar N."/>
            <person name="Patil P.P."/>
            <person name="Chaudhry V."/>
            <person name="Patil P.B."/>
        </authorList>
    </citation>
    <scope>NUCLEOTIDE SEQUENCE [LARGE SCALE GENOMIC DNA]</scope>
    <source>
        <strain evidence="6 7">RSA3</strain>
    </source>
</reference>
<dbReference type="Gene3D" id="3.90.76.10">
    <property type="entry name" value="Dipeptide-binding Protein, Domain 1"/>
    <property type="match status" value="1"/>
</dbReference>
<organism evidence="6 7">
    <name type="scientific">Microbacterium testaceum</name>
    <name type="common">Aureobacterium testaceum</name>
    <name type="synonym">Brevibacterium testaceum</name>
    <dbReference type="NCBI Taxonomy" id="2033"/>
    <lineage>
        <taxon>Bacteria</taxon>
        <taxon>Bacillati</taxon>
        <taxon>Actinomycetota</taxon>
        <taxon>Actinomycetes</taxon>
        <taxon>Micrococcales</taxon>
        <taxon>Microbacteriaceae</taxon>
        <taxon>Microbacterium</taxon>
    </lineage>
</organism>
<dbReference type="GO" id="GO:1904680">
    <property type="term" value="F:peptide transmembrane transporter activity"/>
    <property type="evidence" value="ECO:0007669"/>
    <property type="project" value="TreeGrafter"/>
</dbReference>
<comment type="similarity">
    <text evidence="1">Belongs to the bacterial solute-binding protein 5 family.</text>
</comment>
<dbReference type="SUPFAM" id="SSF53850">
    <property type="entry name" value="Periplasmic binding protein-like II"/>
    <property type="match status" value="1"/>
</dbReference>
<comment type="caution">
    <text evidence="6">The sequence shown here is derived from an EMBL/GenBank/DDBJ whole genome shotgun (WGS) entry which is preliminary data.</text>
</comment>
<accession>A0A147F715</accession>
<evidence type="ECO:0000313" key="7">
    <source>
        <dbReference type="Proteomes" id="UP000072189"/>
    </source>
</evidence>
<sequence length="555" mass="59965">MALHRRKTALFAAVAAAGALLLSGCTAGGGQSAADLDGTQLLTIPREDMGTFDQNFNPFSNPDFPMTQVAIYESMLVFNPADGTTTPWLATDWEAADDGSGLTFHLREGVQWSDGEPLVAQDVVTSFALQKEIRGGFDYVETVTAIDDLTVEFDFNTPFSPALLDVGQQIIAPAHIWAEQSDAAKFTNPDPVGTGPYTEVTNFQAQSFDLLKNPHYWQPDKQKIEGVRMLAFAGNDGANLAAANGDVDWAPQFIPNIEQAYVAKDPEHRFFWFPTTGSMISWQFNTTKAPFDNPDVRKALSMAVDRDQVTSIGMQGYTIPADCTGLSGAYDAWRDSDVVDSCTWTKRDLDAAGELLDAAGITRGADGTRVLPDGSPFAFDFSVGSTSSDWVSVGNVISQNLAELGVTVTVAARDWAEVSASYENGTFDSGIVWSNNAPTPYQFYRGVMSTETVKPVGEQTFENYHRYGSAEADALLAQFAATSDEEQQRSIMNELQALFAEDIPVVTLFPGPEFGAATTARFTGWPNADNPYASLGAVRARSAVLILTTLEPVTG</sequence>
<dbReference type="PIRSF" id="PIRSF002741">
    <property type="entry name" value="MppA"/>
    <property type="match status" value="1"/>
</dbReference>
<keyword evidence="2" id="KW-0813">Transport</keyword>
<evidence type="ECO:0000256" key="4">
    <source>
        <dbReference type="SAM" id="SignalP"/>
    </source>
</evidence>
<dbReference type="InterPro" id="IPR039424">
    <property type="entry name" value="SBP_5"/>
</dbReference>
<evidence type="ECO:0000256" key="1">
    <source>
        <dbReference type="ARBA" id="ARBA00005695"/>
    </source>
</evidence>
<keyword evidence="3 4" id="KW-0732">Signal</keyword>
<evidence type="ECO:0000256" key="2">
    <source>
        <dbReference type="ARBA" id="ARBA00022448"/>
    </source>
</evidence>
<feature type="chain" id="PRO_5038836609" evidence="4">
    <location>
        <begin position="28"/>
        <end position="555"/>
    </location>
</feature>
<name>A0A147F715_MICTE</name>
<dbReference type="PROSITE" id="PS51257">
    <property type="entry name" value="PROKAR_LIPOPROTEIN"/>
    <property type="match status" value="1"/>
</dbReference>
<gene>
    <name evidence="6" type="ORF">RSA3_10435</name>
</gene>
<dbReference type="Pfam" id="PF00496">
    <property type="entry name" value="SBP_bac_5"/>
    <property type="match status" value="1"/>
</dbReference>
<dbReference type="PANTHER" id="PTHR30290">
    <property type="entry name" value="PERIPLASMIC BINDING COMPONENT OF ABC TRANSPORTER"/>
    <property type="match status" value="1"/>
</dbReference>
<dbReference type="GO" id="GO:0043190">
    <property type="term" value="C:ATP-binding cassette (ABC) transporter complex"/>
    <property type="evidence" value="ECO:0007669"/>
    <property type="project" value="InterPro"/>
</dbReference>